<evidence type="ECO:0000313" key="4">
    <source>
        <dbReference type="RefSeq" id="XP_013397917.1"/>
    </source>
</evidence>
<accession>A0A1S3II77</accession>
<reference evidence="4 5" key="1">
    <citation type="submission" date="2025-04" db="UniProtKB">
        <authorList>
            <consortium name="RefSeq"/>
        </authorList>
    </citation>
    <scope>IDENTIFICATION</scope>
    <source>
        <tissue evidence="4 5">Gonads</tissue>
    </source>
</reference>
<dbReference type="Pfam" id="PF04727">
    <property type="entry name" value="ELMO_CED12"/>
    <property type="match status" value="1"/>
</dbReference>
<gene>
    <name evidence="4 5" type="primary">LOC106164522</name>
</gene>
<organism evidence="3 4">
    <name type="scientific">Lingula anatina</name>
    <name type="common">Brachiopod</name>
    <name type="synonym">Lingula unguis</name>
    <dbReference type="NCBI Taxonomy" id="7574"/>
    <lineage>
        <taxon>Eukaryota</taxon>
        <taxon>Metazoa</taxon>
        <taxon>Spiralia</taxon>
        <taxon>Lophotrochozoa</taxon>
        <taxon>Brachiopoda</taxon>
        <taxon>Linguliformea</taxon>
        <taxon>Lingulata</taxon>
        <taxon>Lingulida</taxon>
        <taxon>Linguloidea</taxon>
        <taxon>Lingulidae</taxon>
        <taxon>Lingula</taxon>
    </lineage>
</organism>
<feature type="region of interest" description="Disordered" evidence="1">
    <location>
        <begin position="1"/>
        <end position="66"/>
    </location>
</feature>
<proteinExistence type="predicted"/>
<dbReference type="RefSeq" id="XP_013397917.1">
    <property type="nucleotide sequence ID" value="XM_013542463.1"/>
</dbReference>
<feature type="region of interest" description="Disordered" evidence="1">
    <location>
        <begin position="341"/>
        <end position="373"/>
    </location>
</feature>
<name>A0A1S3II77_LINAN</name>
<keyword evidence="3" id="KW-1185">Reference proteome</keyword>
<dbReference type="PANTHER" id="PTHR12771">
    <property type="entry name" value="ENGULFMENT AND CELL MOTILITY"/>
    <property type="match status" value="1"/>
</dbReference>
<dbReference type="InterPro" id="IPR006816">
    <property type="entry name" value="ELMO_dom"/>
</dbReference>
<dbReference type="AlphaFoldDB" id="A0A1S3II77"/>
<dbReference type="RefSeq" id="XP_013397918.1">
    <property type="nucleotide sequence ID" value="XM_013542464.1"/>
</dbReference>
<sequence length="373" mass="42098">MKQTSAARTLPAPKWGQSANNKKNGAGEPADKYQEGQVDENGDVNTEMRKKIHCEDGQSESEENSDLAAAIAEWDEVETVTPGVDQQLMGSEGAPNFSKQSQPLSFNEALQYYQTKDLSDVRPLIKTSIERRGFAAFKHFLFGPPKLHRELLQERDMIFCIAASQFNNDESVHVRTLQTMFKHMTGSKFDCKRYGDHWDQIGFQGTDPATDLRSVGFLGLLHILYFVKDPKLLSLARDIYKLSLHESQNFPFCLMGINLTRITLQALREDCINKECNKRRQVVAVVNDLYVGLYLMLYQKWKHQQMTIINSGPVLNDLEHIAKTNPRHVLRNLEAYLQSAATSKAPGSPKEKQEFTFSSLDEAKSGVGHGEPS</sequence>
<protein>
    <submittedName>
        <fullName evidence="4 5">ELMO domain-containing protein 3-like isoform X1</fullName>
    </submittedName>
</protein>
<dbReference type="PROSITE" id="PS51335">
    <property type="entry name" value="ELMO"/>
    <property type="match status" value="1"/>
</dbReference>
<dbReference type="KEGG" id="lak:106164522"/>
<dbReference type="InterPro" id="IPR050868">
    <property type="entry name" value="ELMO_domain-containing"/>
</dbReference>
<evidence type="ECO:0000313" key="5">
    <source>
        <dbReference type="RefSeq" id="XP_013397918.1"/>
    </source>
</evidence>
<dbReference type="GeneID" id="106164522"/>
<evidence type="ECO:0000313" key="3">
    <source>
        <dbReference type="Proteomes" id="UP000085678"/>
    </source>
</evidence>
<dbReference type="PANTHER" id="PTHR12771:SF2">
    <property type="entry name" value="ELMO DOMAIN-CONTAINING PROTEIN 3"/>
    <property type="match status" value="1"/>
</dbReference>
<dbReference type="OrthoDB" id="266227at2759"/>
<evidence type="ECO:0000259" key="2">
    <source>
        <dbReference type="PROSITE" id="PS51335"/>
    </source>
</evidence>
<dbReference type="Proteomes" id="UP000085678">
    <property type="component" value="Unplaced"/>
</dbReference>
<feature type="domain" description="ELMO" evidence="2">
    <location>
        <begin position="172"/>
        <end position="326"/>
    </location>
</feature>
<evidence type="ECO:0000256" key="1">
    <source>
        <dbReference type="SAM" id="MobiDB-lite"/>
    </source>
</evidence>
<feature type="compositionally biased region" description="Basic and acidic residues" evidence="1">
    <location>
        <begin position="46"/>
        <end position="56"/>
    </location>
</feature>